<comment type="subcellular location">
    <subcellularLocation>
        <location evidence="2">Cell membrane</location>
        <topology evidence="2">Multi-pass membrane protein</topology>
    </subcellularLocation>
</comment>
<dbReference type="Gene3D" id="3.30.565.10">
    <property type="entry name" value="Histidine kinase-like ATPase, C-terminal domain"/>
    <property type="match status" value="1"/>
</dbReference>
<evidence type="ECO:0000256" key="5">
    <source>
        <dbReference type="ARBA" id="ARBA00022553"/>
    </source>
</evidence>
<evidence type="ECO:0000256" key="12">
    <source>
        <dbReference type="SAM" id="Phobius"/>
    </source>
</evidence>
<dbReference type="Pfam" id="PF06580">
    <property type="entry name" value="His_kinase"/>
    <property type="match status" value="1"/>
</dbReference>
<evidence type="ECO:0000313" key="15">
    <source>
        <dbReference type="EMBL" id="HIR05627.1"/>
    </source>
</evidence>
<dbReference type="InterPro" id="IPR005467">
    <property type="entry name" value="His_kinase_dom"/>
</dbReference>
<evidence type="ECO:0000256" key="10">
    <source>
        <dbReference type="ARBA" id="ARBA00023012"/>
    </source>
</evidence>
<evidence type="ECO:0000256" key="1">
    <source>
        <dbReference type="ARBA" id="ARBA00000085"/>
    </source>
</evidence>
<evidence type="ECO:0000259" key="14">
    <source>
        <dbReference type="PROSITE" id="PS50885"/>
    </source>
</evidence>
<name>A0A9D1D5C9_9FIRM</name>
<keyword evidence="9 12" id="KW-1133">Transmembrane helix</keyword>
<dbReference type="InterPro" id="IPR003660">
    <property type="entry name" value="HAMP_dom"/>
</dbReference>
<dbReference type="Pfam" id="PF02518">
    <property type="entry name" value="HATPase_c"/>
    <property type="match status" value="1"/>
</dbReference>
<reference evidence="15" key="1">
    <citation type="submission" date="2020-10" db="EMBL/GenBank/DDBJ databases">
        <authorList>
            <person name="Gilroy R."/>
        </authorList>
    </citation>
    <scope>NUCLEOTIDE SEQUENCE</scope>
    <source>
        <strain evidence="15">CHK180-2868</strain>
    </source>
</reference>
<keyword evidence="6" id="KW-0808">Transferase</keyword>
<accession>A0A9D1D5C9</accession>
<dbReference type="CDD" id="cd06225">
    <property type="entry name" value="HAMP"/>
    <property type="match status" value="1"/>
</dbReference>
<dbReference type="PROSITE" id="PS50109">
    <property type="entry name" value="HIS_KIN"/>
    <property type="match status" value="1"/>
</dbReference>
<dbReference type="Pfam" id="PF00672">
    <property type="entry name" value="HAMP"/>
    <property type="match status" value="1"/>
</dbReference>
<gene>
    <name evidence="15" type="ORF">IAB28_06640</name>
</gene>
<reference evidence="15" key="2">
    <citation type="journal article" date="2021" name="PeerJ">
        <title>Extensive microbial diversity within the chicken gut microbiome revealed by metagenomics and culture.</title>
        <authorList>
            <person name="Gilroy R."/>
            <person name="Ravi A."/>
            <person name="Getino M."/>
            <person name="Pursley I."/>
            <person name="Horton D.L."/>
            <person name="Alikhan N.F."/>
            <person name="Baker D."/>
            <person name="Gharbi K."/>
            <person name="Hall N."/>
            <person name="Watson M."/>
            <person name="Adriaenssens E.M."/>
            <person name="Foster-Nyarko E."/>
            <person name="Jarju S."/>
            <person name="Secka A."/>
            <person name="Antonio M."/>
            <person name="Oren A."/>
            <person name="Chaudhuri R.R."/>
            <person name="La Ragione R."/>
            <person name="Hildebrand F."/>
            <person name="Pallen M.J."/>
        </authorList>
    </citation>
    <scope>NUCLEOTIDE SEQUENCE</scope>
    <source>
        <strain evidence="15">CHK180-2868</strain>
    </source>
</reference>
<dbReference type="InterPro" id="IPR003594">
    <property type="entry name" value="HATPase_dom"/>
</dbReference>
<evidence type="ECO:0000256" key="3">
    <source>
        <dbReference type="ARBA" id="ARBA00012438"/>
    </source>
</evidence>
<protein>
    <recommendedName>
        <fullName evidence="3">histidine kinase</fullName>
        <ecNumber evidence="3">2.7.13.3</ecNumber>
    </recommendedName>
</protein>
<keyword evidence="10" id="KW-0902">Two-component regulatory system</keyword>
<comment type="catalytic activity">
    <reaction evidence="1">
        <text>ATP + protein L-histidine = ADP + protein N-phospho-L-histidine.</text>
        <dbReference type="EC" id="2.7.13.3"/>
    </reaction>
</comment>
<dbReference type="Gene3D" id="3.30.450.20">
    <property type="entry name" value="PAS domain"/>
    <property type="match status" value="2"/>
</dbReference>
<keyword evidence="11 12" id="KW-0472">Membrane</keyword>
<dbReference type="CDD" id="cd12912">
    <property type="entry name" value="PDC2_MCP_like"/>
    <property type="match status" value="1"/>
</dbReference>
<dbReference type="SUPFAM" id="SSF55874">
    <property type="entry name" value="ATPase domain of HSP90 chaperone/DNA topoisomerase II/histidine kinase"/>
    <property type="match status" value="1"/>
</dbReference>
<evidence type="ECO:0000256" key="2">
    <source>
        <dbReference type="ARBA" id="ARBA00004651"/>
    </source>
</evidence>
<dbReference type="Gene3D" id="6.10.340.10">
    <property type="match status" value="1"/>
</dbReference>
<dbReference type="EMBL" id="DVGC01000036">
    <property type="protein sequence ID" value="HIR05627.1"/>
    <property type="molecule type" value="Genomic_DNA"/>
</dbReference>
<feature type="transmembrane region" description="Helical" evidence="12">
    <location>
        <begin position="296"/>
        <end position="316"/>
    </location>
</feature>
<dbReference type="SMART" id="SM00304">
    <property type="entry name" value="HAMP"/>
    <property type="match status" value="1"/>
</dbReference>
<sequence length="599" mass="68223">MLFDRQKELFKRISIRYSIFIYFTVTALAAGILIGISLYTRMSAQVSETMREETQILINQLNRSMDSWLRSNMKLSDTLYYGVIKNADLSAESINEEMTLLYDNSKDNIEHIALFSLDGELLEAVPATRLKPTADVTEAGWFQEALARTENLHFSAPHVQYAFEAGENTYRWVISLTRAVELTYGADTYQGVLLVDVRYDSLEQLFNGVSLGNGGYVYLIGNDGELIYHPDSQLIYSGIEEENHQTAAGYADGNHQETFNGEERLVTVKTVGYTGWKIVGVTPMGGVSFNNVKSRLLIVFIVFFVVFLLAIINSYISRKITKPIEQLERSVNEIEAGKLETEVHAEGSYEIQHLGASIQNMARQIRRLMDDIVAEHESKRKNEFDVLQSQINPHFLYNTLDIIVWMIENEKQSEAVKAVTALARFFRISLSRGKSIISVRDELEHVRNYLTIQHMRFKNRFTYTIEADDEVLELASLKLILQPLVENAIYHGMEFMDGDGEIRIRAFREGEDLYMTVSDNGLGMTEEQAERILHDTSHVPSSHGSGIGVRNVNERIKLYFGKEYGLTIQSELDVGTMVTIHLRAVPYERVEKGEELHDK</sequence>
<evidence type="ECO:0000256" key="11">
    <source>
        <dbReference type="ARBA" id="ARBA00023136"/>
    </source>
</evidence>
<organism evidence="15 16">
    <name type="scientific">Candidatus Copromonas faecavium</name>
    <name type="common">nom. illeg.</name>
    <dbReference type="NCBI Taxonomy" id="2840740"/>
    <lineage>
        <taxon>Bacteria</taxon>
        <taxon>Bacillati</taxon>
        <taxon>Bacillota</taxon>
        <taxon>Clostridia</taxon>
        <taxon>Lachnospirales</taxon>
        <taxon>Lachnospiraceae</taxon>
        <taxon>Candidatus Copromonas (nom. illeg.)</taxon>
    </lineage>
</organism>
<dbReference type="EC" id="2.7.13.3" evidence="3"/>
<dbReference type="InterPro" id="IPR036890">
    <property type="entry name" value="HATPase_C_sf"/>
</dbReference>
<dbReference type="SUPFAM" id="SSF158472">
    <property type="entry name" value="HAMP domain-like"/>
    <property type="match status" value="1"/>
</dbReference>
<dbReference type="Proteomes" id="UP000824250">
    <property type="component" value="Unassembled WGS sequence"/>
</dbReference>
<dbReference type="AlphaFoldDB" id="A0A9D1D5C9"/>
<proteinExistence type="predicted"/>
<dbReference type="PANTHER" id="PTHR34220">
    <property type="entry name" value="SENSOR HISTIDINE KINASE YPDA"/>
    <property type="match status" value="1"/>
</dbReference>
<dbReference type="SMART" id="SM00387">
    <property type="entry name" value="HATPase_c"/>
    <property type="match status" value="1"/>
</dbReference>
<evidence type="ECO:0000259" key="13">
    <source>
        <dbReference type="PROSITE" id="PS50109"/>
    </source>
</evidence>
<feature type="transmembrane region" description="Helical" evidence="12">
    <location>
        <begin position="20"/>
        <end position="39"/>
    </location>
</feature>
<dbReference type="InterPro" id="IPR033479">
    <property type="entry name" value="dCache_1"/>
</dbReference>
<evidence type="ECO:0000256" key="7">
    <source>
        <dbReference type="ARBA" id="ARBA00022692"/>
    </source>
</evidence>
<evidence type="ECO:0000256" key="6">
    <source>
        <dbReference type="ARBA" id="ARBA00022679"/>
    </source>
</evidence>
<evidence type="ECO:0000256" key="8">
    <source>
        <dbReference type="ARBA" id="ARBA00022777"/>
    </source>
</evidence>
<evidence type="ECO:0000313" key="16">
    <source>
        <dbReference type="Proteomes" id="UP000824250"/>
    </source>
</evidence>
<evidence type="ECO:0000256" key="4">
    <source>
        <dbReference type="ARBA" id="ARBA00022475"/>
    </source>
</evidence>
<dbReference type="PANTHER" id="PTHR34220:SF7">
    <property type="entry name" value="SENSOR HISTIDINE KINASE YPDA"/>
    <property type="match status" value="1"/>
</dbReference>
<keyword evidence="4" id="KW-1003">Cell membrane</keyword>
<dbReference type="InterPro" id="IPR010559">
    <property type="entry name" value="Sig_transdc_His_kin_internal"/>
</dbReference>
<evidence type="ECO:0000256" key="9">
    <source>
        <dbReference type="ARBA" id="ARBA00022989"/>
    </source>
</evidence>
<feature type="domain" description="HAMP" evidence="14">
    <location>
        <begin position="318"/>
        <end position="370"/>
    </location>
</feature>
<dbReference type="PROSITE" id="PS50885">
    <property type="entry name" value="HAMP"/>
    <property type="match status" value="1"/>
</dbReference>
<keyword evidence="7 12" id="KW-0812">Transmembrane</keyword>
<keyword evidence="5" id="KW-0597">Phosphoprotein</keyword>
<dbReference type="GO" id="GO:0000155">
    <property type="term" value="F:phosphorelay sensor kinase activity"/>
    <property type="evidence" value="ECO:0007669"/>
    <property type="project" value="InterPro"/>
</dbReference>
<feature type="domain" description="Histidine kinase" evidence="13">
    <location>
        <begin position="477"/>
        <end position="586"/>
    </location>
</feature>
<dbReference type="Pfam" id="PF02743">
    <property type="entry name" value="dCache_1"/>
    <property type="match status" value="1"/>
</dbReference>
<keyword evidence="8 15" id="KW-0418">Kinase</keyword>
<comment type="caution">
    <text evidence="15">The sequence shown here is derived from an EMBL/GenBank/DDBJ whole genome shotgun (WGS) entry which is preliminary data.</text>
</comment>
<dbReference type="InterPro" id="IPR050640">
    <property type="entry name" value="Bact_2-comp_sensor_kinase"/>
</dbReference>
<dbReference type="GO" id="GO:0005886">
    <property type="term" value="C:plasma membrane"/>
    <property type="evidence" value="ECO:0007669"/>
    <property type="project" value="UniProtKB-SubCell"/>
</dbReference>